<dbReference type="CDD" id="cd15546">
    <property type="entry name" value="PHD_PHF13_like"/>
    <property type="match status" value="1"/>
</dbReference>
<dbReference type="GO" id="GO:0005634">
    <property type="term" value="C:nucleus"/>
    <property type="evidence" value="ECO:0007669"/>
    <property type="project" value="UniProtKB-SubCell"/>
</dbReference>
<dbReference type="GO" id="GO:0008270">
    <property type="term" value="F:zinc ion binding"/>
    <property type="evidence" value="ECO:0007669"/>
    <property type="project" value="UniProtKB-KW"/>
</dbReference>
<evidence type="ECO:0000313" key="9">
    <source>
        <dbReference type="Proteomes" id="UP001219518"/>
    </source>
</evidence>
<name>A0AAE1GV11_9NEOP</name>
<keyword evidence="5" id="KW-0539">Nucleus</keyword>
<evidence type="ECO:0000256" key="1">
    <source>
        <dbReference type="ARBA" id="ARBA00004123"/>
    </source>
</evidence>
<dbReference type="InterPro" id="IPR011011">
    <property type="entry name" value="Znf_FYVE_PHD"/>
</dbReference>
<proteinExistence type="predicted"/>
<keyword evidence="2" id="KW-0479">Metal-binding</keyword>
<reference evidence="8" key="1">
    <citation type="submission" date="2021-07" db="EMBL/GenBank/DDBJ databases">
        <authorList>
            <person name="Catto M.A."/>
            <person name="Jacobson A."/>
            <person name="Kennedy G."/>
            <person name="Labadie P."/>
            <person name="Hunt B.G."/>
            <person name="Srinivasan R."/>
        </authorList>
    </citation>
    <scope>NUCLEOTIDE SEQUENCE</scope>
    <source>
        <strain evidence="8">PL_HMW_Pooled</strain>
        <tissue evidence="8">Head</tissue>
    </source>
</reference>
<feature type="compositionally biased region" description="Polar residues" evidence="6">
    <location>
        <begin position="87"/>
        <end position="110"/>
    </location>
</feature>
<keyword evidence="3" id="KW-0863">Zinc-finger</keyword>
<evidence type="ECO:0000313" key="8">
    <source>
        <dbReference type="EMBL" id="KAK3909482.1"/>
    </source>
</evidence>
<dbReference type="PANTHER" id="PTHR14571:SF9">
    <property type="entry name" value="HISTONE-LYSINE N-METHYLTRANSFERASE SET-26-RELATED"/>
    <property type="match status" value="1"/>
</dbReference>
<dbReference type="EMBL" id="JAHWGI010000101">
    <property type="protein sequence ID" value="KAK3909482.1"/>
    <property type="molecule type" value="Genomic_DNA"/>
</dbReference>
<evidence type="ECO:0000259" key="7">
    <source>
        <dbReference type="SMART" id="SM00249"/>
    </source>
</evidence>
<dbReference type="PANTHER" id="PTHR14571">
    <property type="entry name" value="HISTONE-LYSINE N-METHYLTRANSFERASE SET-26-RELATED"/>
    <property type="match status" value="1"/>
</dbReference>
<keyword evidence="9" id="KW-1185">Reference proteome</keyword>
<gene>
    <name evidence="8" type="ORF">KUF71_003914</name>
</gene>
<evidence type="ECO:0000256" key="2">
    <source>
        <dbReference type="ARBA" id="ARBA00022723"/>
    </source>
</evidence>
<accession>A0AAE1GV11</accession>
<evidence type="ECO:0000256" key="4">
    <source>
        <dbReference type="ARBA" id="ARBA00022833"/>
    </source>
</evidence>
<evidence type="ECO:0000256" key="3">
    <source>
        <dbReference type="ARBA" id="ARBA00022771"/>
    </source>
</evidence>
<dbReference type="InterPro" id="IPR013083">
    <property type="entry name" value="Znf_RING/FYVE/PHD"/>
</dbReference>
<dbReference type="SUPFAM" id="SSF57903">
    <property type="entry name" value="FYVE/PHD zinc finger"/>
    <property type="match status" value="1"/>
</dbReference>
<comment type="subcellular location">
    <subcellularLocation>
        <location evidence="1">Nucleus</location>
    </subcellularLocation>
</comment>
<feature type="domain" description="Zinc finger PHD-type" evidence="7">
    <location>
        <begin position="132"/>
        <end position="176"/>
    </location>
</feature>
<keyword evidence="4" id="KW-0862">Zinc</keyword>
<sequence length="199" mass="22668">MSETVFKVRQLWPLFHLTLPIYLKQVITCFDPTPRAFKKSPKSDDEDVYATSPKRPRTSEDFYLFCKYILEYEDYENQKVQDEMRQKASSPIGSTGSGADSIKSESASSTQDDRKSSDDAGTSDDDSYDVITCYCSKPFAGRAMIECNECLTWIHLSCAKIKKSNIPEIFICVKCTNKQKQGSEESSHLSYRSKKRITV</sequence>
<dbReference type="InterPro" id="IPR001965">
    <property type="entry name" value="Znf_PHD"/>
</dbReference>
<dbReference type="Proteomes" id="UP001219518">
    <property type="component" value="Unassembled WGS sequence"/>
</dbReference>
<comment type="caution">
    <text evidence="8">The sequence shown here is derived from an EMBL/GenBank/DDBJ whole genome shotgun (WGS) entry which is preliminary data.</text>
</comment>
<dbReference type="AlphaFoldDB" id="A0AAE1GV11"/>
<dbReference type="Pfam" id="PF20826">
    <property type="entry name" value="PHD_5"/>
    <property type="match status" value="1"/>
</dbReference>
<reference evidence="8" key="2">
    <citation type="journal article" date="2023" name="BMC Genomics">
        <title>Pest status, molecular evolution, and epigenetic factors derived from the genome assembly of Frankliniella fusca, a thysanopteran phytovirus vector.</title>
        <authorList>
            <person name="Catto M.A."/>
            <person name="Labadie P.E."/>
            <person name="Jacobson A.L."/>
            <person name="Kennedy G.G."/>
            <person name="Srinivasan R."/>
            <person name="Hunt B.G."/>
        </authorList>
    </citation>
    <scope>NUCLEOTIDE SEQUENCE</scope>
    <source>
        <strain evidence="8">PL_HMW_Pooled</strain>
    </source>
</reference>
<protein>
    <submittedName>
        <fullName evidence="8">PHD finger protein 13</fullName>
    </submittedName>
</protein>
<evidence type="ECO:0000256" key="6">
    <source>
        <dbReference type="SAM" id="MobiDB-lite"/>
    </source>
</evidence>
<organism evidence="8 9">
    <name type="scientific">Frankliniella fusca</name>
    <dbReference type="NCBI Taxonomy" id="407009"/>
    <lineage>
        <taxon>Eukaryota</taxon>
        <taxon>Metazoa</taxon>
        <taxon>Ecdysozoa</taxon>
        <taxon>Arthropoda</taxon>
        <taxon>Hexapoda</taxon>
        <taxon>Insecta</taxon>
        <taxon>Pterygota</taxon>
        <taxon>Neoptera</taxon>
        <taxon>Paraneoptera</taxon>
        <taxon>Thysanoptera</taxon>
        <taxon>Terebrantia</taxon>
        <taxon>Thripoidea</taxon>
        <taxon>Thripidae</taxon>
        <taxon>Frankliniella</taxon>
    </lineage>
</organism>
<feature type="region of interest" description="Disordered" evidence="6">
    <location>
        <begin position="81"/>
        <end position="124"/>
    </location>
</feature>
<dbReference type="Gene3D" id="3.30.40.10">
    <property type="entry name" value="Zinc/RING finger domain, C3HC4 (zinc finger)"/>
    <property type="match status" value="1"/>
</dbReference>
<evidence type="ECO:0000256" key="5">
    <source>
        <dbReference type="ARBA" id="ARBA00023242"/>
    </source>
</evidence>
<dbReference type="SMART" id="SM00249">
    <property type="entry name" value="PHD"/>
    <property type="match status" value="1"/>
</dbReference>